<evidence type="ECO:0000256" key="2">
    <source>
        <dbReference type="ARBA" id="ARBA00004651"/>
    </source>
</evidence>
<dbReference type="SUPFAM" id="SSF55073">
    <property type="entry name" value="Nucleotide cyclase"/>
    <property type="match status" value="1"/>
</dbReference>
<dbReference type="InterPro" id="IPR043128">
    <property type="entry name" value="Rev_trsase/Diguanyl_cyclase"/>
</dbReference>
<evidence type="ECO:0000313" key="14">
    <source>
        <dbReference type="Proteomes" id="UP000237003"/>
    </source>
</evidence>
<dbReference type="NCBIfam" id="TIGR00254">
    <property type="entry name" value="GGDEF"/>
    <property type="match status" value="1"/>
</dbReference>
<dbReference type="Pfam" id="PF02743">
    <property type="entry name" value="dCache_1"/>
    <property type="match status" value="1"/>
</dbReference>
<evidence type="ECO:0000259" key="12">
    <source>
        <dbReference type="PROSITE" id="PS50887"/>
    </source>
</evidence>
<organism evidence="13 14">
    <name type="scientific">Citrobacter amalonaticus</name>
    <dbReference type="NCBI Taxonomy" id="35703"/>
    <lineage>
        <taxon>Bacteria</taxon>
        <taxon>Pseudomonadati</taxon>
        <taxon>Pseudomonadota</taxon>
        <taxon>Gammaproteobacteria</taxon>
        <taxon>Enterobacterales</taxon>
        <taxon>Enterobacteriaceae</taxon>
        <taxon>Citrobacter</taxon>
    </lineage>
</organism>
<keyword evidence="5" id="KW-1003">Cell membrane</keyword>
<dbReference type="CDD" id="cd01949">
    <property type="entry name" value="GGDEF"/>
    <property type="match status" value="1"/>
</dbReference>
<dbReference type="InterPro" id="IPR000160">
    <property type="entry name" value="GGDEF_dom"/>
</dbReference>
<feature type="transmembrane region" description="Helical" evidence="11">
    <location>
        <begin position="268"/>
        <end position="286"/>
    </location>
</feature>
<feature type="domain" description="GGDEF" evidence="12">
    <location>
        <begin position="358"/>
        <end position="488"/>
    </location>
</feature>
<evidence type="ECO:0000256" key="10">
    <source>
        <dbReference type="ARBA" id="ARBA00034247"/>
    </source>
</evidence>
<dbReference type="AlphaFoldDB" id="A0A2S4RPV3"/>
<comment type="cofactor">
    <cofactor evidence="1">
        <name>Mg(2+)</name>
        <dbReference type="ChEBI" id="CHEBI:18420"/>
    </cofactor>
</comment>
<name>A0A2S4RPV3_CITAM</name>
<gene>
    <name evidence="13" type="ORF">C3430_27225</name>
</gene>
<dbReference type="EMBL" id="PQLX01000023">
    <property type="protein sequence ID" value="POU59011.1"/>
    <property type="molecule type" value="Genomic_DNA"/>
</dbReference>
<keyword evidence="8" id="KW-0342">GTP-binding</keyword>
<reference evidence="13 14" key="1">
    <citation type="submission" date="2018-01" db="EMBL/GenBank/DDBJ databases">
        <title>Complete genome sequences of 14 Citrobacter spp. isolated from plant in Canada.</title>
        <authorList>
            <person name="Bhandare S.G."/>
            <person name="Colavecchio A."/>
            <person name="Jeukens J."/>
            <person name="Emond-Rheault J.-G."/>
            <person name="Freschi L."/>
            <person name="Hamel J."/>
            <person name="Kukavica-Ibrulj I."/>
            <person name="Levesque R."/>
            <person name="Goodridge L."/>
        </authorList>
    </citation>
    <scope>NUCLEOTIDE SEQUENCE [LARGE SCALE GENOMIC DNA]</scope>
    <source>
        <strain evidence="13 14">S1285</strain>
    </source>
</reference>
<comment type="subcellular location">
    <subcellularLocation>
        <location evidence="2">Cell membrane</location>
        <topology evidence="2">Multi-pass membrane protein</topology>
    </subcellularLocation>
</comment>
<evidence type="ECO:0000256" key="1">
    <source>
        <dbReference type="ARBA" id="ARBA00001946"/>
    </source>
</evidence>
<comment type="pathway">
    <text evidence="3">Purine metabolism; 3',5'-cyclic di-GMP biosynthesis.</text>
</comment>
<dbReference type="Gene3D" id="3.30.450.20">
    <property type="entry name" value="PAS domain"/>
    <property type="match status" value="1"/>
</dbReference>
<comment type="catalytic activity">
    <reaction evidence="10">
        <text>2 GTP = 3',3'-c-di-GMP + 2 diphosphate</text>
        <dbReference type="Rhea" id="RHEA:24898"/>
        <dbReference type="ChEBI" id="CHEBI:33019"/>
        <dbReference type="ChEBI" id="CHEBI:37565"/>
        <dbReference type="ChEBI" id="CHEBI:58805"/>
        <dbReference type="EC" id="2.7.7.65"/>
    </reaction>
</comment>
<dbReference type="InterPro" id="IPR050469">
    <property type="entry name" value="Diguanylate_Cyclase"/>
</dbReference>
<keyword evidence="7 11" id="KW-1133">Transmembrane helix</keyword>
<evidence type="ECO:0000256" key="9">
    <source>
        <dbReference type="ARBA" id="ARBA00023136"/>
    </source>
</evidence>
<dbReference type="EC" id="2.7.7.65" evidence="4"/>
<dbReference type="Gene3D" id="3.30.70.270">
    <property type="match status" value="1"/>
</dbReference>
<dbReference type="GO" id="GO:0052621">
    <property type="term" value="F:diguanylate cyclase activity"/>
    <property type="evidence" value="ECO:0007669"/>
    <property type="project" value="UniProtKB-EC"/>
</dbReference>
<dbReference type="PANTHER" id="PTHR45138">
    <property type="entry name" value="REGULATORY COMPONENTS OF SENSORY TRANSDUCTION SYSTEM"/>
    <property type="match status" value="1"/>
</dbReference>
<evidence type="ECO:0000256" key="3">
    <source>
        <dbReference type="ARBA" id="ARBA00004665"/>
    </source>
</evidence>
<evidence type="ECO:0000256" key="7">
    <source>
        <dbReference type="ARBA" id="ARBA00022989"/>
    </source>
</evidence>
<dbReference type="PROSITE" id="PS50887">
    <property type="entry name" value="GGDEF"/>
    <property type="match status" value="1"/>
</dbReference>
<evidence type="ECO:0000256" key="5">
    <source>
        <dbReference type="ARBA" id="ARBA00022475"/>
    </source>
</evidence>
<dbReference type="InterPro" id="IPR033479">
    <property type="entry name" value="dCache_1"/>
</dbReference>
<dbReference type="PANTHER" id="PTHR45138:SF9">
    <property type="entry name" value="DIGUANYLATE CYCLASE DGCM-RELATED"/>
    <property type="match status" value="1"/>
</dbReference>
<evidence type="ECO:0000256" key="6">
    <source>
        <dbReference type="ARBA" id="ARBA00022692"/>
    </source>
</evidence>
<proteinExistence type="predicted"/>
<keyword evidence="8" id="KW-0547">Nucleotide-binding</keyword>
<dbReference type="Pfam" id="PF00990">
    <property type="entry name" value="GGDEF"/>
    <property type="match status" value="1"/>
</dbReference>
<evidence type="ECO:0000256" key="11">
    <source>
        <dbReference type="SAM" id="Phobius"/>
    </source>
</evidence>
<evidence type="ECO:0000313" key="13">
    <source>
        <dbReference type="EMBL" id="POU59011.1"/>
    </source>
</evidence>
<dbReference type="Proteomes" id="UP000237003">
    <property type="component" value="Unassembled WGS sequence"/>
</dbReference>
<accession>A0A2S4RPV3</accession>
<dbReference type="SMART" id="SM00267">
    <property type="entry name" value="GGDEF"/>
    <property type="match status" value="1"/>
</dbReference>
<sequence>MMFIAFCFFIAQKQLDDIRKSYHKVNNTFVYNFARGQTENTLQMMEHSITSMSKVLTRDGSFTDLKSVSDSTFKDNLLRALSLLPGVSNISLIDKNDEILTIPSHFSSHENQGATLRELPWYINDSSSFSSITYSQPYLDLYTGERKVNISVPTYDKQAVMTAILSFEVDIKKMGHALRQKVTPLEGESFIVTRKGGVVIHPDPSLKNEVLVPENVIAKMRNASGFVYDKDNKNYFYYYSYTNPDWLFIYKVEEKILSAIVWEESSKVIYAQVISVVMIIICWLLVQSVMKNMFMRVISSINSGTPFNATEEVMAQELINNSQKVETFRKQSTTDELTGLLNRRAFDEKLAQNVISKKPFCLAMVDIDNFKSLNDTYGHIFGDIVLRKVAEAGMKVVEFSGALLFRYGGEEMAVVFESDDPEWAEEQLNQWRVAVEEHDWREKGLKVTFSAGMGSWEREDPEAFIARIDALLYEAKHQGKNRVICAPRHDEEEGNEEA</sequence>
<keyword evidence="9 11" id="KW-0472">Membrane</keyword>
<protein>
    <recommendedName>
        <fullName evidence="4">diguanylate cyclase</fullName>
        <ecNumber evidence="4">2.7.7.65</ecNumber>
    </recommendedName>
</protein>
<evidence type="ECO:0000256" key="8">
    <source>
        <dbReference type="ARBA" id="ARBA00023134"/>
    </source>
</evidence>
<evidence type="ECO:0000256" key="4">
    <source>
        <dbReference type="ARBA" id="ARBA00012528"/>
    </source>
</evidence>
<comment type="caution">
    <text evidence="13">The sequence shown here is derived from an EMBL/GenBank/DDBJ whole genome shotgun (WGS) entry which is preliminary data.</text>
</comment>
<dbReference type="GO" id="GO:0005886">
    <property type="term" value="C:plasma membrane"/>
    <property type="evidence" value="ECO:0007669"/>
    <property type="project" value="UniProtKB-SubCell"/>
</dbReference>
<dbReference type="GO" id="GO:0005525">
    <property type="term" value="F:GTP binding"/>
    <property type="evidence" value="ECO:0007669"/>
    <property type="project" value="UniProtKB-KW"/>
</dbReference>
<dbReference type="InterPro" id="IPR029787">
    <property type="entry name" value="Nucleotide_cyclase"/>
</dbReference>
<dbReference type="CDD" id="cd18773">
    <property type="entry name" value="PDC1_HK_sensor"/>
    <property type="match status" value="1"/>
</dbReference>
<keyword evidence="6 11" id="KW-0812">Transmembrane</keyword>